<comment type="caution">
    <text evidence="3">The sequence shown here is derived from an EMBL/GenBank/DDBJ whole genome shotgun (WGS) entry which is preliminary data.</text>
</comment>
<dbReference type="OrthoDB" id="9795732at2"/>
<dbReference type="Proteomes" id="UP000244060">
    <property type="component" value="Unassembled WGS sequence"/>
</dbReference>
<name>A0A2T5JTC5_9RHOB</name>
<sequence length="307" mass="31970">MASSLSSAIHQATEARRAGVATAVGLVAIGFWSALALLTVLAAGLPPFQLLSLSFGVAFVLSVLLLGLRGKGSFRVWRQPWGVWAFGFIGIFAYHALYFTALSKAPAAQASLIAYLWPLLIVILSTLSRREAFSPRHLVGATLGFAGSALVILGSDGSPTGGAFPLAGYAAAAAGALVWSSYSVFNRRFRHVPSEFIGGVCGLVSIAGLGAHLALETTVMPDATQWAAILLLGAGPVGLAFFAWDHATKHGYLPLLGALSYLAPLLSTLLLLLFGLTPMSWSIIAAATLIVLGAAIAAFGLRVRNIR</sequence>
<feature type="transmembrane region" description="Helical" evidence="1">
    <location>
        <begin position="20"/>
        <end position="44"/>
    </location>
</feature>
<feature type="domain" description="EamA" evidence="2">
    <location>
        <begin position="167"/>
        <end position="297"/>
    </location>
</feature>
<feature type="transmembrane region" description="Helical" evidence="1">
    <location>
        <begin position="81"/>
        <end position="101"/>
    </location>
</feature>
<keyword evidence="4" id="KW-1185">Reference proteome</keyword>
<feature type="transmembrane region" description="Helical" evidence="1">
    <location>
        <begin position="50"/>
        <end position="69"/>
    </location>
</feature>
<dbReference type="InterPro" id="IPR037185">
    <property type="entry name" value="EmrE-like"/>
</dbReference>
<organism evidence="3 4">
    <name type="scientific">Cereibacter azotoformans</name>
    <dbReference type="NCBI Taxonomy" id="43057"/>
    <lineage>
        <taxon>Bacteria</taxon>
        <taxon>Pseudomonadati</taxon>
        <taxon>Pseudomonadota</taxon>
        <taxon>Alphaproteobacteria</taxon>
        <taxon>Rhodobacterales</taxon>
        <taxon>Paracoccaceae</taxon>
        <taxon>Cereibacter</taxon>
    </lineage>
</organism>
<dbReference type="Pfam" id="PF00892">
    <property type="entry name" value="EamA"/>
    <property type="match status" value="2"/>
</dbReference>
<dbReference type="GO" id="GO:0016020">
    <property type="term" value="C:membrane"/>
    <property type="evidence" value="ECO:0007669"/>
    <property type="project" value="InterPro"/>
</dbReference>
<keyword evidence="1" id="KW-0472">Membrane</keyword>
<protein>
    <submittedName>
        <fullName evidence="3">EamA domain-containing membrane protein RarD</fullName>
    </submittedName>
</protein>
<accession>A0A2T5JTC5</accession>
<keyword evidence="1" id="KW-0812">Transmembrane</keyword>
<evidence type="ECO:0000313" key="3">
    <source>
        <dbReference type="EMBL" id="PTR13424.1"/>
    </source>
</evidence>
<feature type="transmembrane region" description="Helical" evidence="1">
    <location>
        <begin position="280"/>
        <end position="301"/>
    </location>
</feature>
<feature type="transmembrane region" description="Helical" evidence="1">
    <location>
        <begin position="166"/>
        <end position="184"/>
    </location>
</feature>
<proteinExistence type="predicted"/>
<evidence type="ECO:0000256" key="1">
    <source>
        <dbReference type="SAM" id="Phobius"/>
    </source>
</evidence>
<dbReference type="SUPFAM" id="SSF103481">
    <property type="entry name" value="Multidrug resistance efflux transporter EmrE"/>
    <property type="match status" value="2"/>
</dbReference>
<evidence type="ECO:0000313" key="4">
    <source>
        <dbReference type="Proteomes" id="UP000244060"/>
    </source>
</evidence>
<feature type="transmembrane region" description="Helical" evidence="1">
    <location>
        <begin position="196"/>
        <end position="214"/>
    </location>
</feature>
<dbReference type="InterPro" id="IPR000620">
    <property type="entry name" value="EamA_dom"/>
</dbReference>
<dbReference type="RefSeq" id="WP_108222324.1">
    <property type="nucleotide sequence ID" value="NZ_QAOT01000022.1"/>
</dbReference>
<dbReference type="PANTHER" id="PTHR22911">
    <property type="entry name" value="ACYL-MALONYL CONDENSING ENZYME-RELATED"/>
    <property type="match status" value="1"/>
</dbReference>
<dbReference type="AlphaFoldDB" id="A0A2T5JTC5"/>
<gene>
    <name evidence="3" type="ORF">C8J28_12254</name>
</gene>
<feature type="transmembrane region" description="Helical" evidence="1">
    <location>
        <begin position="107"/>
        <end position="125"/>
    </location>
</feature>
<feature type="transmembrane region" description="Helical" evidence="1">
    <location>
        <begin position="137"/>
        <end position="154"/>
    </location>
</feature>
<dbReference type="PANTHER" id="PTHR22911:SF76">
    <property type="entry name" value="EAMA DOMAIN-CONTAINING PROTEIN"/>
    <property type="match status" value="1"/>
</dbReference>
<reference evidence="3 4" key="1">
    <citation type="submission" date="2018-04" db="EMBL/GenBank/DDBJ databases">
        <title>Genomic Encyclopedia of Type Strains, Phase III (KMG-III): the genomes of soil and plant-associated and newly described type strains.</title>
        <authorList>
            <person name="Whitman W."/>
        </authorList>
    </citation>
    <scope>NUCLEOTIDE SEQUENCE [LARGE SCALE GENOMIC DNA]</scope>
    <source>
        <strain evidence="3 4">KA25</strain>
    </source>
</reference>
<evidence type="ECO:0000259" key="2">
    <source>
        <dbReference type="Pfam" id="PF00892"/>
    </source>
</evidence>
<feature type="transmembrane region" description="Helical" evidence="1">
    <location>
        <begin position="251"/>
        <end position="274"/>
    </location>
</feature>
<dbReference type="EMBL" id="QAOT01000022">
    <property type="protein sequence ID" value="PTR13424.1"/>
    <property type="molecule type" value="Genomic_DNA"/>
</dbReference>
<keyword evidence="1" id="KW-1133">Transmembrane helix</keyword>
<feature type="domain" description="EamA" evidence="2">
    <location>
        <begin position="26"/>
        <end position="152"/>
    </location>
</feature>
<feature type="transmembrane region" description="Helical" evidence="1">
    <location>
        <begin position="226"/>
        <end position="244"/>
    </location>
</feature>